<protein>
    <recommendedName>
        <fullName evidence="3">ABM domain-containing protein</fullName>
    </recommendedName>
</protein>
<gene>
    <name evidence="1" type="ORF">HGG74_16960</name>
</gene>
<proteinExistence type="predicted"/>
<evidence type="ECO:0000313" key="2">
    <source>
        <dbReference type="Proteomes" id="UP000544090"/>
    </source>
</evidence>
<organism evidence="1 2">
    <name type="scientific">Arthrobacter mobilis</name>
    <dbReference type="NCBI Taxonomy" id="2724944"/>
    <lineage>
        <taxon>Bacteria</taxon>
        <taxon>Bacillati</taxon>
        <taxon>Actinomycetota</taxon>
        <taxon>Actinomycetes</taxon>
        <taxon>Micrococcales</taxon>
        <taxon>Micrococcaceae</taxon>
        <taxon>Arthrobacter</taxon>
    </lineage>
</organism>
<name>A0A7X6HH96_9MICC</name>
<dbReference type="AlphaFoldDB" id="A0A7X6HH96"/>
<dbReference type="RefSeq" id="WP_168488275.1">
    <property type="nucleotide sequence ID" value="NZ_JAAZSQ010000020.1"/>
</dbReference>
<keyword evidence="2" id="KW-1185">Reference proteome</keyword>
<sequence>MAIAAVLTIPGGTLQQYDDILRQLNFAPGGPGAPGGLYHWVTATDSGIRVTDVWRSRELFEAYYRDQVGPLLAKAGLPEPEVEVFEVHNYLTSGPEA</sequence>
<reference evidence="1 2" key="1">
    <citation type="submission" date="2020-04" db="EMBL/GenBank/DDBJ databases">
        <title>Arthrobacter sp. nov.</title>
        <authorList>
            <person name="Liu S."/>
        </authorList>
    </citation>
    <scope>NUCLEOTIDE SEQUENCE [LARGE SCALE GENOMIC DNA]</scope>
    <source>
        <strain evidence="1 2">E918</strain>
    </source>
</reference>
<evidence type="ECO:0000313" key="1">
    <source>
        <dbReference type="EMBL" id="NKX56189.1"/>
    </source>
</evidence>
<accession>A0A7X6HH96</accession>
<evidence type="ECO:0008006" key="3">
    <source>
        <dbReference type="Google" id="ProtNLM"/>
    </source>
</evidence>
<dbReference type="EMBL" id="JAAZSQ010000020">
    <property type="protein sequence ID" value="NKX56189.1"/>
    <property type="molecule type" value="Genomic_DNA"/>
</dbReference>
<dbReference type="Proteomes" id="UP000544090">
    <property type="component" value="Unassembled WGS sequence"/>
</dbReference>
<comment type="caution">
    <text evidence="1">The sequence shown here is derived from an EMBL/GenBank/DDBJ whole genome shotgun (WGS) entry which is preliminary data.</text>
</comment>